<dbReference type="Proteomes" id="UP001501116">
    <property type="component" value="Unassembled WGS sequence"/>
</dbReference>
<reference evidence="2" key="1">
    <citation type="journal article" date="2019" name="Int. J. Syst. Evol. Microbiol.">
        <title>The Global Catalogue of Microorganisms (GCM) 10K type strain sequencing project: providing services to taxonomists for standard genome sequencing and annotation.</title>
        <authorList>
            <consortium name="The Broad Institute Genomics Platform"/>
            <consortium name="The Broad Institute Genome Sequencing Center for Infectious Disease"/>
            <person name="Wu L."/>
            <person name="Ma J."/>
        </authorList>
    </citation>
    <scope>NUCLEOTIDE SEQUENCE [LARGE SCALE GENOMIC DNA]</scope>
    <source>
        <strain evidence="2">JCM 14545</strain>
    </source>
</reference>
<keyword evidence="2" id="KW-1185">Reference proteome</keyword>
<accession>A0ABP5CY88</accession>
<evidence type="ECO:0000313" key="1">
    <source>
        <dbReference type="EMBL" id="GAA1969288.1"/>
    </source>
</evidence>
<evidence type="ECO:0000313" key="2">
    <source>
        <dbReference type="Proteomes" id="UP001501116"/>
    </source>
</evidence>
<evidence type="ECO:0008006" key="3">
    <source>
        <dbReference type="Google" id="ProtNLM"/>
    </source>
</evidence>
<organism evidence="1 2">
    <name type="scientific">Amycolatopsis minnesotensis</name>
    <dbReference type="NCBI Taxonomy" id="337894"/>
    <lineage>
        <taxon>Bacteria</taxon>
        <taxon>Bacillati</taxon>
        <taxon>Actinomycetota</taxon>
        <taxon>Actinomycetes</taxon>
        <taxon>Pseudonocardiales</taxon>
        <taxon>Pseudonocardiaceae</taxon>
        <taxon>Amycolatopsis</taxon>
    </lineage>
</organism>
<proteinExistence type="predicted"/>
<name>A0ABP5CY88_9PSEU</name>
<dbReference type="EMBL" id="BAAANN010000019">
    <property type="protein sequence ID" value="GAA1969288.1"/>
    <property type="molecule type" value="Genomic_DNA"/>
</dbReference>
<gene>
    <name evidence="1" type="ORF">GCM10009754_48280</name>
</gene>
<sequence length="275" mass="30564">MGRNCPTPLDYHLLGTQDLHGALSCGDPIIGEGMSLSNGAEHFAGETWRTHFPDEGEPPLWVEHMLLHGDRAMGPALVLFETGPDYELTDYDMRGITAEQLEALVGEPVDVGRGEQQPRQRTEPEYLDPPFRVETVSWRLQPRPFRTGCMATTPPWWRRLLPGRASATRDCCWYHAGSWKTVNRTAARLLAAHQHPDPDEVMGAVLAAAHREGITGWELEALESPFEAPIYLATDTEGEQLITNGQHRIRAMLDSGATRTVVQREEPSNRGSVPG</sequence>
<protein>
    <recommendedName>
        <fullName evidence="3">Peptidase A2 domain-containing protein</fullName>
    </recommendedName>
</protein>
<comment type="caution">
    <text evidence="1">The sequence shown here is derived from an EMBL/GenBank/DDBJ whole genome shotgun (WGS) entry which is preliminary data.</text>
</comment>